<keyword evidence="1" id="KW-0812">Transmembrane</keyword>
<evidence type="ECO:0000256" key="1">
    <source>
        <dbReference type="SAM" id="Phobius"/>
    </source>
</evidence>
<keyword evidence="1" id="KW-1133">Transmembrane helix</keyword>
<feature type="transmembrane region" description="Helical" evidence="1">
    <location>
        <begin position="21"/>
        <end position="40"/>
    </location>
</feature>
<gene>
    <name evidence="2" type="ORF">KC729_21260</name>
</gene>
<proteinExistence type="predicted"/>
<name>A0A956RS36_UNCEI</name>
<evidence type="ECO:0000313" key="2">
    <source>
        <dbReference type="EMBL" id="MCA9730227.1"/>
    </source>
</evidence>
<reference evidence="2" key="2">
    <citation type="journal article" date="2021" name="Microbiome">
        <title>Successional dynamics and alternative stable states in a saline activated sludge microbial community over 9 years.</title>
        <authorList>
            <person name="Wang Y."/>
            <person name="Ye J."/>
            <person name="Ju F."/>
            <person name="Liu L."/>
            <person name="Boyd J.A."/>
            <person name="Deng Y."/>
            <person name="Parks D.H."/>
            <person name="Jiang X."/>
            <person name="Yin X."/>
            <person name="Woodcroft B.J."/>
            <person name="Tyson G.W."/>
            <person name="Hugenholtz P."/>
            <person name="Polz M.F."/>
            <person name="Zhang T."/>
        </authorList>
    </citation>
    <scope>NUCLEOTIDE SEQUENCE</scope>
    <source>
        <strain evidence="2">HKST-UBA01</strain>
    </source>
</reference>
<evidence type="ECO:0000313" key="3">
    <source>
        <dbReference type="Proteomes" id="UP000697710"/>
    </source>
</evidence>
<sequence>MNLEQKEKTVCNHHSTRNPRLQAPLLGSSLVAIAALGLMAQASLAGLPPEPIITVQPWDDLNGLFIAPASPAPVSGTTGHIVVHDPADQPIANAIVSVELGASNPLCPGAVVTGVTDANGEVDITVSGGGCAHNQPVSGLIRVNGVTVRAYSNVKSPDFDGSKSNGTVGLADLIAFSAEFLQHSPPECHDYDNNAATDLADVILFAPAFVGSSH</sequence>
<dbReference type="Proteomes" id="UP000697710">
    <property type="component" value="Unassembled WGS sequence"/>
</dbReference>
<protein>
    <submittedName>
        <fullName evidence="2">Uncharacterized protein</fullName>
    </submittedName>
</protein>
<dbReference type="EMBL" id="JAGQHR010001054">
    <property type="protein sequence ID" value="MCA9730227.1"/>
    <property type="molecule type" value="Genomic_DNA"/>
</dbReference>
<dbReference type="AlphaFoldDB" id="A0A956RS36"/>
<organism evidence="2 3">
    <name type="scientific">Eiseniibacteriota bacterium</name>
    <dbReference type="NCBI Taxonomy" id="2212470"/>
    <lineage>
        <taxon>Bacteria</taxon>
        <taxon>Candidatus Eiseniibacteriota</taxon>
    </lineage>
</organism>
<keyword evidence="1" id="KW-0472">Membrane</keyword>
<comment type="caution">
    <text evidence="2">The sequence shown here is derived from an EMBL/GenBank/DDBJ whole genome shotgun (WGS) entry which is preliminary data.</text>
</comment>
<feature type="non-terminal residue" evidence="2">
    <location>
        <position position="214"/>
    </location>
</feature>
<accession>A0A956RS36</accession>
<reference evidence="2" key="1">
    <citation type="submission" date="2020-04" db="EMBL/GenBank/DDBJ databases">
        <authorList>
            <person name="Zhang T."/>
        </authorList>
    </citation>
    <scope>NUCLEOTIDE SEQUENCE</scope>
    <source>
        <strain evidence="2">HKST-UBA01</strain>
    </source>
</reference>